<dbReference type="EMBL" id="EAAA01000678">
    <property type="status" value="NOT_ANNOTATED_CDS"/>
    <property type="molecule type" value="Genomic_DNA"/>
</dbReference>
<keyword evidence="3" id="KW-1185">Reference proteome</keyword>
<name>H2XU07_CIOIN</name>
<evidence type="ECO:0000256" key="1">
    <source>
        <dbReference type="SAM" id="MobiDB-lite"/>
    </source>
</evidence>
<reference evidence="2" key="3">
    <citation type="submission" date="2025-08" db="UniProtKB">
        <authorList>
            <consortium name="Ensembl"/>
        </authorList>
    </citation>
    <scope>IDENTIFICATION</scope>
</reference>
<evidence type="ECO:0000313" key="3">
    <source>
        <dbReference type="Proteomes" id="UP000008144"/>
    </source>
</evidence>
<dbReference type="Proteomes" id="UP000008144">
    <property type="component" value="Chromosome 11"/>
</dbReference>
<accession>A0A1W2WPX8</accession>
<accession>H2XU07</accession>
<dbReference type="HOGENOM" id="CLU_1612692_0_0_1"/>
<reference evidence="3" key="1">
    <citation type="journal article" date="2002" name="Science">
        <title>The draft genome of Ciona intestinalis: insights into chordate and vertebrate origins.</title>
        <authorList>
            <person name="Dehal P."/>
            <person name="Satou Y."/>
            <person name="Campbell R.K."/>
            <person name="Chapman J."/>
            <person name="Degnan B."/>
            <person name="De Tomaso A."/>
            <person name="Davidson B."/>
            <person name="Di Gregorio A."/>
            <person name="Gelpke M."/>
            <person name="Goodstein D.M."/>
            <person name="Harafuji N."/>
            <person name="Hastings K.E."/>
            <person name="Ho I."/>
            <person name="Hotta K."/>
            <person name="Huang W."/>
            <person name="Kawashima T."/>
            <person name="Lemaire P."/>
            <person name="Martinez D."/>
            <person name="Meinertzhagen I.A."/>
            <person name="Necula S."/>
            <person name="Nonaka M."/>
            <person name="Putnam N."/>
            <person name="Rash S."/>
            <person name="Saiga H."/>
            <person name="Satake M."/>
            <person name="Terry A."/>
            <person name="Yamada L."/>
            <person name="Wang H.G."/>
            <person name="Awazu S."/>
            <person name="Azumi K."/>
            <person name="Boore J."/>
            <person name="Branno M."/>
            <person name="Chin-Bow S."/>
            <person name="DeSantis R."/>
            <person name="Doyle S."/>
            <person name="Francino P."/>
            <person name="Keys D.N."/>
            <person name="Haga S."/>
            <person name="Hayashi H."/>
            <person name="Hino K."/>
            <person name="Imai K.S."/>
            <person name="Inaba K."/>
            <person name="Kano S."/>
            <person name="Kobayashi K."/>
            <person name="Kobayashi M."/>
            <person name="Lee B.I."/>
            <person name="Makabe K.W."/>
            <person name="Manohar C."/>
            <person name="Matassi G."/>
            <person name="Medina M."/>
            <person name="Mochizuki Y."/>
            <person name="Mount S."/>
            <person name="Morishita T."/>
            <person name="Miura S."/>
            <person name="Nakayama A."/>
            <person name="Nishizaka S."/>
            <person name="Nomoto H."/>
            <person name="Ohta F."/>
            <person name="Oishi K."/>
            <person name="Rigoutsos I."/>
            <person name="Sano M."/>
            <person name="Sasaki A."/>
            <person name="Sasakura Y."/>
            <person name="Shoguchi E."/>
            <person name="Shin-i T."/>
            <person name="Spagnuolo A."/>
            <person name="Stainier D."/>
            <person name="Suzuki M.M."/>
            <person name="Tassy O."/>
            <person name="Takatori N."/>
            <person name="Tokuoka M."/>
            <person name="Yagi K."/>
            <person name="Yoshizaki F."/>
            <person name="Wada S."/>
            <person name="Zhang C."/>
            <person name="Hyatt P.D."/>
            <person name="Larimer F."/>
            <person name="Detter C."/>
            <person name="Doggett N."/>
            <person name="Glavina T."/>
            <person name="Hawkins T."/>
            <person name="Richardson P."/>
            <person name="Lucas S."/>
            <person name="Kohara Y."/>
            <person name="Levine M."/>
            <person name="Satoh N."/>
            <person name="Rokhsar D.S."/>
        </authorList>
    </citation>
    <scope>NUCLEOTIDE SEQUENCE [LARGE SCALE GENOMIC DNA]</scope>
</reference>
<dbReference type="InParanoid" id="H2XU07"/>
<sequence>MAAACFGSFGDYKYIKPQPVTSAETVWVSRPYDPLDSRDSAPVPRHKTLDSPRPVHDLPKEWLPLRERSLRETSRRSEEKHIYPSLRTTRCEDWSTLREMLPSRGRPMRIEHPKWGTGLGGSPVMTVEQDKRNPIITSAMSRFVDEMHLTHRQFKMY</sequence>
<reference evidence="2" key="2">
    <citation type="journal article" date="2008" name="Genome Biol.">
        <title>Improved genome assembly and evidence-based global gene model set for the chordate Ciona intestinalis: new insight into intron and operon populations.</title>
        <authorList>
            <person name="Satou Y."/>
            <person name="Mineta K."/>
            <person name="Ogasawara M."/>
            <person name="Sasakura Y."/>
            <person name="Shoguchi E."/>
            <person name="Ueno K."/>
            <person name="Yamada L."/>
            <person name="Matsumoto J."/>
            <person name="Wasserscheid J."/>
            <person name="Dewar K."/>
            <person name="Wiley G.B."/>
            <person name="Macmil S.L."/>
            <person name="Roe B.A."/>
            <person name="Zeller R.W."/>
            <person name="Hastings K.E."/>
            <person name="Lemaire P."/>
            <person name="Lindquist E."/>
            <person name="Endo T."/>
            <person name="Hotta K."/>
            <person name="Inaba K."/>
        </authorList>
    </citation>
    <scope>NUCLEOTIDE SEQUENCE [LARGE SCALE GENOMIC DNA]</scope>
    <source>
        <strain evidence="2">wild type</strain>
    </source>
</reference>
<dbReference type="GeneTree" id="ENSGT00660000097328"/>
<proteinExistence type="predicted"/>
<dbReference type="AlphaFoldDB" id="H2XU07"/>
<protein>
    <submittedName>
        <fullName evidence="2">Uncharacterized protein</fullName>
    </submittedName>
</protein>
<feature type="compositionally biased region" description="Basic and acidic residues" evidence="1">
    <location>
        <begin position="47"/>
        <end position="58"/>
    </location>
</feature>
<feature type="region of interest" description="Disordered" evidence="1">
    <location>
        <begin position="31"/>
        <end position="58"/>
    </location>
</feature>
<dbReference type="Ensembl" id="ENSCINT00000031694.1">
    <property type="protein sequence ID" value="ENSCINP00000033141.1"/>
    <property type="gene ID" value="ENSCING00000018297.1"/>
</dbReference>
<organism evidence="2 3">
    <name type="scientific">Ciona intestinalis</name>
    <name type="common">Transparent sea squirt</name>
    <name type="synonym">Ascidia intestinalis</name>
    <dbReference type="NCBI Taxonomy" id="7719"/>
    <lineage>
        <taxon>Eukaryota</taxon>
        <taxon>Metazoa</taxon>
        <taxon>Chordata</taxon>
        <taxon>Tunicata</taxon>
        <taxon>Ascidiacea</taxon>
        <taxon>Phlebobranchia</taxon>
        <taxon>Cionidae</taxon>
        <taxon>Ciona</taxon>
    </lineage>
</organism>
<evidence type="ECO:0000313" key="2">
    <source>
        <dbReference type="Ensembl" id="ENSCINP00000033141.1"/>
    </source>
</evidence>
<dbReference type="OMA" id="WVNKRYI"/>
<dbReference type="OrthoDB" id="10059362at2759"/>
<dbReference type="GeneID" id="100182412"/>
<dbReference type="KEGG" id="cin:100182412"/>
<reference evidence="2" key="4">
    <citation type="submission" date="2025-09" db="UniProtKB">
        <authorList>
            <consortium name="Ensembl"/>
        </authorList>
    </citation>
    <scope>IDENTIFICATION</scope>
</reference>